<evidence type="ECO:0000313" key="1">
    <source>
        <dbReference type="EMBL" id="CAF4528699.1"/>
    </source>
</evidence>
<comment type="caution">
    <text evidence="1">The sequence shown here is derived from an EMBL/GenBank/DDBJ whole genome shotgun (WGS) entry which is preliminary data.</text>
</comment>
<protein>
    <submittedName>
        <fullName evidence="1">Uncharacterized protein</fullName>
    </submittedName>
</protein>
<name>A0A8S2Y4Z2_9BILA</name>
<sequence length="99" mass="11738">MHLIKHFHQLIKLYSERQPNYLYLQTLKTDSIGWVKEFSGIFADAYITPYMHVISDHMHEFQELDEDDELACFNLQGAEKYNDLSTTDYFRSTNNTTIP</sequence>
<evidence type="ECO:0000313" key="2">
    <source>
        <dbReference type="Proteomes" id="UP000682733"/>
    </source>
</evidence>
<dbReference type="EMBL" id="CAJOBA010103501">
    <property type="protein sequence ID" value="CAF4528699.1"/>
    <property type="molecule type" value="Genomic_DNA"/>
</dbReference>
<organism evidence="1 2">
    <name type="scientific">Didymodactylos carnosus</name>
    <dbReference type="NCBI Taxonomy" id="1234261"/>
    <lineage>
        <taxon>Eukaryota</taxon>
        <taxon>Metazoa</taxon>
        <taxon>Spiralia</taxon>
        <taxon>Gnathifera</taxon>
        <taxon>Rotifera</taxon>
        <taxon>Eurotatoria</taxon>
        <taxon>Bdelloidea</taxon>
        <taxon>Philodinida</taxon>
        <taxon>Philodinidae</taxon>
        <taxon>Didymodactylos</taxon>
    </lineage>
</organism>
<proteinExistence type="predicted"/>
<gene>
    <name evidence="1" type="ORF">TMI583_LOCUS48975</name>
</gene>
<accession>A0A8S2Y4Z2</accession>
<dbReference type="AlphaFoldDB" id="A0A8S2Y4Z2"/>
<dbReference type="Proteomes" id="UP000682733">
    <property type="component" value="Unassembled WGS sequence"/>
</dbReference>
<reference evidence="1" key="1">
    <citation type="submission" date="2021-02" db="EMBL/GenBank/DDBJ databases">
        <authorList>
            <person name="Nowell W R."/>
        </authorList>
    </citation>
    <scope>NUCLEOTIDE SEQUENCE</scope>
</reference>